<organism evidence="2">
    <name type="scientific">Anguilla anguilla</name>
    <name type="common">European freshwater eel</name>
    <name type="synonym">Muraena anguilla</name>
    <dbReference type="NCBI Taxonomy" id="7936"/>
    <lineage>
        <taxon>Eukaryota</taxon>
        <taxon>Metazoa</taxon>
        <taxon>Chordata</taxon>
        <taxon>Craniata</taxon>
        <taxon>Vertebrata</taxon>
        <taxon>Euteleostomi</taxon>
        <taxon>Actinopterygii</taxon>
        <taxon>Neopterygii</taxon>
        <taxon>Teleostei</taxon>
        <taxon>Anguilliformes</taxon>
        <taxon>Anguillidae</taxon>
        <taxon>Anguilla</taxon>
    </lineage>
</organism>
<keyword evidence="1" id="KW-0472">Membrane</keyword>
<reference evidence="2" key="2">
    <citation type="journal article" date="2015" name="Fish Shellfish Immunol.">
        <title>Early steps in the European eel (Anguilla anguilla)-Vibrio vulnificus interaction in the gills: Role of the RtxA13 toxin.</title>
        <authorList>
            <person name="Callol A."/>
            <person name="Pajuelo D."/>
            <person name="Ebbesson L."/>
            <person name="Teles M."/>
            <person name="MacKenzie S."/>
            <person name="Amaro C."/>
        </authorList>
    </citation>
    <scope>NUCLEOTIDE SEQUENCE</scope>
</reference>
<dbReference type="AlphaFoldDB" id="A0A0E9T8G0"/>
<keyword evidence="1" id="KW-1133">Transmembrane helix</keyword>
<accession>A0A0E9T8G0</accession>
<evidence type="ECO:0000313" key="2">
    <source>
        <dbReference type="EMBL" id="JAH49712.1"/>
    </source>
</evidence>
<sequence>MWMLQTAVQLGYIMLIKSLLTLLSIKLPSTDYLH</sequence>
<proteinExistence type="predicted"/>
<protein>
    <submittedName>
        <fullName evidence="2">Uncharacterized protein</fullName>
    </submittedName>
</protein>
<feature type="transmembrane region" description="Helical" evidence="1">
    <location>
        <begin position="6"/>
        <end position="25"/>
    </location>
</feature>
<name>A0A0E9T8G0_ANGAN</name>
<dbReference type="EMBL" id="GBXM01058865">
    <property type="protein sequence ID" value="JAH49712.1"/>
    <property type="molecule type" value="Transcribed_RNA"/>
</dbReference>
<evidence type="ECO:0000256" key="1">
    <source>
        <dbReference type="SAM" id="Phobius"/>
    </source>
</evidence>
<reference evidence="2" key="1">
    <citation type="submission" date="2014-11" db="EMBL/GenBank/DDBJ databases">
        <authorList>
            <person name="Amaro Gonzalez C."/>
        </authorList>
    </citation>
    <scope>NUCLEOTIDE SEQUENCE</scope>
</reference>
<keyword evidence="1" id="KW-0812">Transmembrane</keyword>